<gene>
    <name evidence="1" type="ORF">AN484_11375</name>
</gene>
<dbReference type="Proteomes" id="UP000092093">
    <property type="component" value="Unassembled WGS sequence"/>
</dbReference>
<evidence type="ECO:0000313" key="2">
    <source>
        <dbReference type="Proteomes" id="UP000092093"/>
    </source>
</evidence>
<organism evidence="1 2">
    <name type="scientific">Aphanizomenon flos-aquae WA102</name>
    <dbReference type="NCBI Taxonomy" id="1710896"/>
    <lineage>
        <taxon>Bacteria</taxon>
        <taxon>Bacillati</taxon>
        <taxon>Cyanobacteriota</taxon>
        <taxon>Cyanophyceae</taxon>
        <taxon>Nostocales</taxon>
        <taxon>Aphanizomenonaceae</taxon>
        <taxon>Aphanizomenon</taxon>
    </lineage>
</organism>
<name>A0A1B7X2M2_APHFL</name>
<dbReference type="EMBL" id="LJOW01000048">
    <property type="protein sequence ID" value="OBQ43599.1"/>
    <property type="molecule type" value="Genomic_DNA"/>
</dbReference>
<reference evidence="1 2" key="1">
    <citation type="submission" date="2015-09" db="EMBL/GenBank/DDBJ databases">
        <title>Aphanizomenon flos-aquae WA102.</title>
        <authorList>
            <person name="Driscoll C."/>
        </authorList>
    </citation>
    <scope>NUCLEOTIDE SEQUENCE [LARGE SCALE GENOMIC DNA]</scope>
    <source>
        <strain evidence="1">WA102</strain>
    </source>
</reference>
<proteinExistence type="predicted"/>
<accession>A0A1B7X2M2</accession>
<sequence>MKSEIERWFIGTYGKDNHKYYMVNNYENIDISTEDGDIELTLPKDFPVKHIPTIVNAHLNAIECGIAIGKKIQIDHISKVLFG</sequence>
<comment type="caution">
    <text evidence="1">The sequence shown here is derived from an EMBL/GenBank/DDBJ whole genome shotgun (WGS) entry which is preliminary data.</text>
</comment>
<protein>
    <submittedName>
        <fullName evidence="1">Uncharacterized protein</fullName>
    </submittedName>
</protein>
<dbReference type="AlphaFoldDB" id="A0A1B7X2M2"/>
<evidence type="ECO:0000313" key="1">
    <source>
        <dbReference type="EMBL" id="OBQ43599.1"/>
    </source>
</evidence>